<dbReference type="KEGG" id="ebla:JGUZn3_14430"/>
<name>A0A7H1NSA7_9PROT</name>
<dbReference type="EMBL" id="CP060244">
    <property type="protein sequence ID" value="QNT78667.1"/>
    <property type="molecule type" value="Genomic_DNA"/>
</dbReference>
<dbReference type="PANTHER" id="PTHR30471">
    <property type="entry name" value="DNA REPAIR PROTEIN RADC"/>
    <property type="match status" value="1"/>
</dbReference>
<proteinExistence type="predicted"/>
<sequence>MSGRIKENVSTAFLAVLLYRTGYDSLSIRSRKEKLTEGDVSQKKRQSYGIGHRKRLRERVLKSGASSLADYELLEAALFSVIPRRDTKPMAKALIEQMGGLSAVLEAGEDLLKEKGLSHRVSHLLQLPALLAQALTQPQQNVQTILQDTGAILAYLQKERGSASPLGKGWSVFYVNVRNALLLKEFIPDNGEWGKNIQKTLAVSMIRRAIFTHASAVIIAYDTNMWGKMPKTALQGHKILSEEIHNALKLFDITMHDYICLYEKKAGLEAYSMIEG</sequence>
<keyword evidence="2" id="KW-1185">Reference proteome</keyword>
<accession>A0A7H1NSA7</accession>
<dbReference type="Proteomes" id="UP000516349">
    <property type="component" value="Chromosome"/>
</dbReference>
<dbReference type="AlphaFoldDB" id="A0A7H1NSA7"/>
<gene>
    <name evidence="1" type="ORF">JGUZn3_14430</name>
</gene>
<organism evidence="1 2">
    <name type="scientific">Entomobacter blattae</name>
    <dbReference type="NCBI Taxonomy" id="2762277"/>
    <lineage>
        <taxon>Bacteria</taxon>
        <taxon>Pseudomonadati</taxon>
        <taxon>Pseudomonadota</taxon>
        <taxon>Alphaproteobacteria</taxon>
        <taxon>Acetobacterales</taxon>
        <taxon>Acetobacteraceae</taxon>
        <taxon>Entomobacter</taxon>
    </lineage>
</organism>
<dbReference type="PANTHER" id="PTHR30471:SF3">
    <property type="entry name" value="UPF0758 PROTEIN YEES-RELATED"/>
    <property type="match status" value="1"/>
</dbReference>
<evidence type="ECO:0000313" key="2">
    <source>
        <dbReference type="Proteomes" id="UP000516349"/>
    </source>
</evidence>
<protein>
    <submittedName>
        <fullName evidence="1">Uncharacterized protein</fullName>
    </submittedName>
</protein>
<dbReference type="InterPro" id="IPR001405">
    <property type="entry name" value="UPF0758"/>
</dbReference>
<reference evidence="1 2" key="1">
    <citation type="submission" date="2020-08" db="EMBL/GenBank/DDBJ databases">
        <title>Complete genome sequence of Entomobacter blattae G55GP.</title>
        <authorList>
            <person name="Poehlein A."/>
            <person name="Guzman J."/>
            <person name="Daniel R."/>
            <person name="Vilcinskas A."/>
        </authorList>
    </citation>
    <scope>NUCLEOTIDE SEQUENCE [LARGE SCALE GENOMIC DNA]</scope>
    <source>
        <strain evidence="1 2">G55GP</strain>
    </source>
</reference>
<evidence type="ECO:0000313" key="1">
    <source>
        <dbReference type="EMBL" id="QNT78667.1"/>
    </source>
</evidence>